<keyword evidence="3" id="KW-1185">Reference proteome</keyword>
<gene>
    <name evidence="2" type="ORF">I316_02910</name>
</gene>
<sequence length="357" mass="38178">MATIALRAEIVASRSLCGRALERAAASAAGPSSLRYRSPRRGTQTCERTLASSAVSFSSAGSGAGAAAGPGLTPLQNDPQWPWRPIPITKFEKRFSKSRMPPDPASSEGQRPTATEYRIIFSRPLPSSPWKRILLATGLTWLGCVWFVIPDKPRVEGLEDEDVGYGRYIAGTTANFLLDQVPFIALAGAVLSLNKTLRLLRVVTRLEQVQAPAQAQAHPSPSTAALQGGGSTGSSAIAGGSAGNSRVWVKMWTGRSALDGLVPSKKEYRDIEVADVGLSGVRSAQGPVLDLKISPSPSNPTSSQSLKVSSSSRDRRPYWMDLRDSPKDALDAEKSGKDYVVSLNRLQQVFGKVDFGN</sequence>
<evidence type="ECO:0000313" key="3">
    <source>
        <dbReference type="Proteomes" id="UP000092666"/>
    </source>
</evidence>
<feature type="region of interest" description="Disordered" evidence="1">
    <location>
        <begin position="289"/>
        <end position="322"/>
    </location>
</feature>
<feature type="region of interest" description="Disordered" evidence="1">
    <location>
        <begin position="211"/>
        <end position="237"/>
    </location>
</feature>
<name>A0A1B9GWG4_9TREE</name>
<evidence type="ECO:0000256" key="1">
    <source>
        <dbReference type="SAM" id="MobiDB-lite"/>
    </source>
</evidence>
<protein>
    <submittedName>
        <fullName evidence="2">Uncharacterized protein</fullName>
    </submittedName>
</protein>
<accession>A0A1B9GWG4</accession>
<dbReference type="EMBL" id="KI669499">
    <property type="protein sequence ID" value="OCF35361.1"/>
    <property type="molecule type" value="Genomic_DNA"/>
</dbReference>
<reference evidence="3" key="2">
    <citation type="submission" date="2013-12" db="EMBL/GenBank/DDBJ databases">
        <title>Evolution of pathogenesis and genome organization in the Tremellales.</title>
        <authorList>
            <person name="Cuomo C."/>
            <person name="Litvintseva A."/>
            <person name="Heitman J."/>
            <person name="Chen Y."/>
            <person name="Sun S."/>
            <person name="Springer D."/>
            <person name="Dromer F."/>
            <person name="Young S."/>
            <person name="Zeng Q."/>
            <person name="Chapman S."/>
            <person name="Gujja S."/>
            <person name="Saif S."/>
            <person name="Birren B."/>
        </authorList>
    </citation>
    <scope>NUCLEOTIDE SEQUENCE [LARGE SCALE GENOMIC DNA]</scope>
    <source>
        <strain evidence="3">BCC8398</strain>
    </source>
</reference>
<dbReference type="OrthoDB" id="2591246at2759"/>
<feature type="compositionally biased region" description="Low complexity" evidence="1">
    <location>
        <begin position="211"/>
        <end position="225"/>
    </location>
</feature>
<reference evidence="2 3" key="1">
    <citation type="submission" date="2013-07" db="EMBL/GenBank/DDBJ databases">
        <title>The Genome Sequence of Cryptococcus heveanensis BCC8398.</title>
        <authorList>
            <consortium name="The Broad Institute Genome Sequencing Platform"/>
            <person name="Cuomo C."/>
            <person name="Litvintseva A."/>
            <person name="Chen Y."/>
            <person name="Heitman J."/>
            <person name="Sun S."/>
            <person name="Springer D."/>
            <person name="Dromer F."/>
            <person name="Young S.K."/>
            <person name="Zeng Q."/>
            <person name="Gargeya S."/>
            <person name="Fitzgerald M."/>
            <person name="Abouelleil A."/>
            <person name="Alvarado L."/>
            <person name="Berlin A.M."/>
            <person name="Chapman S.B."/>
            <person name="Dewar J."/>
            <person name="Goldberg J."/>
            <person name="Griggs A."/>
            <person name="Gujja S."/>
            <person name="Hansen M."/>
            <person name="Howarth C."/>
            <person name="Imamovic A."/>
            <person name="Larimer J."/>
            <person name="McCowan C."/>
            <person name="Murphy C."/>
            <person name="Pearson M."/>
            <person name="Priest M."/>
            <person name="Roberts A."/>
            <person name="Saif S."/>
            <person name="Shea T."/>
            <person name="Sykes S."/>
            <person name="Wortman J."/>
            <person name="Nusbaum C."/>
            <person name="Birren B."/>
        </authorList>
    </citation>
    <scope>NUCLEOTIDE SEQUENCE [LARGE SCALE GENOMIC DNA]</scope>
    <source>
        <strain evidence="2 3">BCC8398</strain>
    </source>
</reference>
<dbReference type="Proteomes" id="UP000092666">
    <property type="component" value="Unassembled WGS sequence"/>
</dbReference>
<dbReference type="AlphaFoldDB" id="A0A1B9GWG4"/>
<feature type="region of interest" description="Disordered" evidence="1">
    <location>
        <begin position="94"/>
        <end position="113"/>
    </location>
</feature>
<organism evidence="2 3">
    <name type="scientific">Kwoniella heveanensis BCC8398</name>
    <dbReference type="NCBI Taxonomy" id="1296120"/>
    <lineage>
        <taxon>Eukaryota</taxon>
        <taxon>Fungi</taxon>
        <taxon>Dikarya</taxon>
        <taxon>Basidiomycota</taxon>
        <taxon>Agaricomycotina</taxon>
        <taxon>Tremellomycetes</taxon>
        <taxon>Tremellales</taxon>
        <taxon>Cryptococcaceae</taxon>
        <taxon>Kwoniella</taxon>
    </lineage>
</organism>
<evidence type="ECO:0000313" key="2">
    <source>
        <dbReference type="EMBL" id="OCF35361.1"/>
    </source>
</evidence>
<proteinExistence type="predicted"/>
<feature type="compositionally biased region" description="Basic and acidic residues" evidence="1">
    <location>
        <begin position="312"/>
        <end position="322"/>
    </location>
</feature>
<feature type="compositionally biased region" description="Low complexity" evidence="1">
    <location>
        <begin position="294"/>
        <end position="311"/>
    </location>
</feature>